<keyword evidence="2" id="KW-0804">Transcription</keyword>
<keyword evidence="1" id="KW-0805">Transcription regulation</keyword>
<accession>A0ABT1DL47</accession>
<dbReference type="InterPro" id="IPR012074">
    <property type="entry name" value="GAF_ANTAR"/>
</dbReference>
<evidence type="ECO:0000313" key="5">
    <source>
        <dbReference type="Proteomes" id="UP001523369"/>
    </source>
</evidence>
<reference evidence="4 5" key="1">
    <citation type="submission" date="2022-06" db="EMBL/GenBank/DDBJ databases">
        <title>New Species of the Genus Actinoplanes, ActinopZanes ferrugineus.</title>
        <authorList>
            <person name="Ding P."/>
        </authorList>
    </citation>
    <scope>NUCLEOTIDE SEQUENCE [LARGE SCALE GENOMIC DNA]</scope>
    <source>
        <strain evidence="4 5">TRM88003</strain>
    </source>
</reference>
<dbReference type="SMART" id="SM00065">
    <property type="entry name" value="GAF"/>
    <property type="match status" value="1"/>
</dbReference>
<evidence type="ECO:0000313" key="4">
    <source>
        <dbReference type="EMBL" id="MCO8271563.1"/>
    </source>
</evidence>
<dbReference type="EMBL" id="JAMYJR010000013">
    <property type="protein sequence ID" value="MCO8271563.1"/>
    <property type="molecule type" value="Genomic_DNA"/>
</dbReference>
<dbReference type="InterPro" id="IPR036388">
    <property type="entry name" value="WH-like_DNA-bd_sf"/>
</dbReference>
<dbReference type="Proteomes" id="UP001523369">
    <property type="component" value="Unassembled WGS sequence"/>
</dbReference>
<dbReference type="Gene3D" id="1.10.10.10">
    <property type="entry name" value="Winged helix-like DNA-binding domain superfamily/Winged helix DNA-binding domain"/>
    <property type="match status" value="1"/>
</dbReference>
<dbReference type="Pfam" id="PF13185">
    <property type="entry name" value="GAF_2"/>
    <property type="match status" value="1"/>
</dbReference>
<sequence length="244" mass="26518">MTTISTSQLSNIFVEVADTLTDDFDLDDFLHMLTVRTAGLIGAAAVGMLLADENDELQFRAASQDNAKWLELFQLQSHEGPCLEAFRTGRPVINADLPAASHRWPLFAPRAVAAGFQSVHAFPLRVRRQVIGALNVFGATVGAGFDNADVPIVQALADVAAIGLLHQRARQRAQTLTDQLQRALESRIIIEQAKGVIIHAFDVSPDEAFRLIRAYSRRRNTRIADLTAAIVADPANVPDLTASA</sequence>
<dbReference type="SUPFAM" id="SSF55781">
    <property type="entry name" value="GAF domain-like"/>
    <property type="match status" value="1"/>
</dbReference>
<dbReference type="InterPro" id="IPR029016">
    <property type="entry name" value="GAF-like_dom_sf"/>
</dbReference>
<dbReference type="PIRSF" id="PIRSF036625">
    <property type="entry name" value="GAF_ANTAR"/>
    <property type="match status" value="1"/>
</dbReference>
<dbReference type="Gene3D" id="3.30.450.40">
    <property type="match status" value="1"/>
</dbReference>
<name>A0ABT1DL47_9ACTN</name>
<keyword evidence="5" id="KW-1185">Reference proteome</keyword>
<dbReference type="InterPro" id="IPR005561">
    <property type="entry name" value="ANTAR"/>
</dbReference>
<protein>
    <submittedName>
        <fullName evidence="4">GAF and ANTAR domain-containing protein</fullName>
    </submittedName>
</protein>
<dbReference type="Pfam" id="PF03861">
    <property type="entry name" value="ANTAR"/>
    <property type="match status" value="1"/>
</dbReference>
<proteinExistence type="predicted"/>
<evidence type="ECO:0000259" key="3">
    <source>
        <dbReference type="PROSITE" id="PS50921"/>
    </source>
</evidence>
<feature type="domain" description="ANTAR" evidence="3">
    <location>
        <begin position="170"/>
        <end position="231"/>
    </location>
</feature>
<comment type="caution">
    <text evidence="4">The sequence shown here is derived from an EMBL/GenBank/DDBJ whole genome shotgun (WGS) entry which is preliminary data.</text>
</comment>
<gene>
    <name evidence="4" type="ORF">M1L60_13265</name>
</gene>
<organism evidence="4 5">
    <name type="scientific">Paractinoplanes aksuensis</name>
    <dbReference type="NCBI Taxonomy" id="2939490"/>
    <lineage>
        <taxon>Bacteria</taxon>
        <taxon>Bacillati</taxon>
        <taxon>Actinomycetota</taxon>
        <taxon>Actinomycetes</taxon>
        <taxon>Micromonosporales</taxon>
        <taxon>Micromonosporaceae</taxon>
        <taxon>Paractinoplanes</taxon>
    </lineage>
</organism>
<dbReference type="PROSITE" id="PS50921">
    <property type="entry name" value="ANTAR"/>
    <property type="match status" value="1"/>
</dbReference>
<dbReference type="SMART" id="SM01012">
    <property type="entry name" value="ANTAR"/>
    <property type="match status" value="1"/>
</dbReference>
<dbReference type="InterPro" id="IPR003018">
    <property type="entry name" value="GAF"/>
</dbReference>
<evidence type="ECO:0000256" key="1">
    <source>
        <dbReference type="ARBA" id="ARBA00023015"/>
    </source>
</evidence>
<dbReference type="RefSeq" id="WP_253237688.1">
    <property type="nucleotide sequence ID" value="NZ_JAMYJR010000013.1"/>
</dbReference>
<evidence type="ECO:0000256" key="2">
    <source>
        <dbReference type="ARBA" id="ARBA00023163"/>
    </source>
</evidence>